<evidence type="ECO:0000256" key="6">
    <source>
        <dbReference type="ARBA" id="ARBA00023136"/>
    </source>
</evidence>
<dbReference type="PROSITE" id="PS50835">
    <property type="entry name" value="IG_LIKE"/>
    <property type="match status" value="1"/>
</dbReference>
<evidence type="ECO:0000256" key="12">
    <source>
        <dbReference type="SAM" id="SignalP"/>
    </source>
</evidence>
<dbReference type="PANTHER" id="PTHR25466">
    <property type="entry name" value="T-LYMPHOCYTE ACTIVATION ANTIGEN"/>
    <property type="match status" value="1"/>
</dbReference>
<keyword evidence="6 11" id="KW-0472">Membrane</keyword>
<evidence type="ECO:0000256" key="4">
    <source>
        <dbReference type="ARBA" id="ARBA00022729"/>
    </source>
</evidence>
<reference evidence="14" key="2">
    <citation type="submission" date="2021-03" db="EMBL/GenBank/DDBJ databases">
        <authorList>
            <person name="Guerrero-Cozar I."/>
            <person name="Gomez-Garrido J."/>
            <person name="Berbel C."/>
            <person name="Martinez-Blanch J.F."/>
            <person name="Alioto T."/>
            <person name="Claros M.G."/>
            <person name="Gagnaire P.A."/>
            <person name="Manchado M."/>
        </authorList>
    </citation>
    <scope>NUCLEOTIDE SEQUENCE</scope>
    <source>
        <strain evidence="14">Sse05_10M</strain>
        <tissue evidence="14">Blood</tissue>
    </source>
</reference>
<evidence type="ECO:0000256" key="3">
    <source>
        <dbReference type="ARBA" id="ARBA00022692"/>
    </source>
</evidence>
<keyword evidence="10" id="KW-0393">Immunoglobulin domain</keyword>
<dbReference type="PANTHER" id="PTHR25466:SF3">
    <property type="entry name" value="PROGRAMMED CELL DEATH 1 LIGAND 1"/>
    <property type="match status" value="1"/>
</dbReference>
<keyword evidence="5 11" id="KW-1133">Transmembrane helix</keyword>
<feature type="signal peptide" evidence="12">
    <location>
        <begin position="1"/>
        <end position="17"/>
    </location>
</feature>
<dbReference type="InterPro" id="IPR007110">
    <property type="entry name" value="Ig-like_dom"/>
</dbReference>
<evidence type="ECO:0000313" key="14">
    <source>
        <dbReference type="EMBL" id="KAG7485773.1"/>
    </source>
</evidence>
<keyword evidence="9" id="KW-0325">Glycoprotein</keyword>
<dbReference type="GO" id="GO:0006955">
    <property type="term" value="P:immune response"/>
    <property type="evidence" value="ECO:0007669"/>
    <property type="project" value="TreeGrafter"/>
</dbReference>
<keyword evidence="4 12" id="KW-0732">Signal</keyword>
<dbReference type="GO" id="GO:0071222">
    <property type="term" value="P:cellular response to lipopolysaccharide"/>
    <property type="evidence" value="ECO:0007669"/>
    <property type="project" value="TreeGrafter"/>
</dbReference>
<evidence type="ECO:0000313" key="15">
    <source>
        <dbReference type="Proteomes" id="UP000693946"/>
    </source>
</evidence>
<feature type="transmembrane region" description="Helical" evidence="11">
    <location>
        <begin position="157"/>
        <end position="180"/>
    </location>
</feature>
<keyword evidence="2" id="KW-1003">Cell membrane</keyword>
<evidence type="ECO:0000256" key="10">
    <source>
        <dbReference type="ARBA" id="ARBA00023319"/>
    </source>
</evidence>
<dbReference type="EMBL" id="JAGKHQ010000018">
    <property type="protein sequence ID" value="KAG7485775.1"/>
    <property type="molecule type" value="Genomic_DNA"/>
</dbReference>
<gene>
    <name evidence="14" type="ORF">JOB18_018011</name>
</gene>
<proteinExistence type="predicted"/>
<dbReference type="GO" id="GO:0007166">
    <property type="term" value="P:cell surface receptor signaling pathway"/>
    <property type="evidence" value="ECO:0007669"/>
    <property type="project" value="TreeGrafter"/>
</dbReference>
<dbReference type="EMBL" id="JAGKHQ010000018">
    <property type="protein sequence ID" value="KAG7485774.1"/>
    <property type="molecule type" value="Genomic_DNA"/>
</dbReference>
<dbReference type="Proteomes" id="UP000693946">
    <property type="component" value="Linkage Group LG6"/>
</dbReference>
<dbReference type="GO" id="GO:0042130">
    <property type="term" value="P:negative regulation of T cell proliferation"/>
    <property type="evidence" value="ECO:0007669"/>
    <property type="project" value="TreeGrafter"/>
</dbReference>
<dbReference type="EMBL" id="JAGKHQ010000018">
    <property type="protein sequence ID" value="KAG7485773.1"/>
    <property type="molecule type" value="Genomic_DNA"/>
</dbReference>
<evidence type="ECO:0000256" key="9">
    <source>
        <dbReference type="ARBA" id="ARBA00023180"/>
    </source>
</evidence>
<evidence type="ECO:0000256" key="1">
    <source>
        <dbReference type="ARBA" id="ARBA00004251"/>
    </source>
</evidence>
<name>A0AAV6Q826_SOLSE</name>
<evidence type="ECO:0000256" key="2">
    <source>
        <dbReference type="ARBA" id="ARBA00022475"/>
    </source>
</evidence>
<protein>
    <submittedName>
        <fullName evidence="14">Programmed cell death 1 ligand 1-like isoform X2</fullName>
    </submittedName>
</protein>
<dbReference type="InterPro" id="IPR013106">
    <property type="entry name" value="Ig_V-set"/>
</dbReference>
<keyword evidence="7" id="KW-1015">Disulfide bond</keyword>
<keyword evidence="3 11" id="KW-0812">Transmembrane</keyword>
<dbReference type="InterPro" id="IPR051713">
    <property type="entry name" value="T-cell_Activation_Regulation"/>
</dbReference>
<evidence type="ECO:0000256" key="8">
    <source>
        <dbReference type="ARBA" id="ARBA00023170"/>
    </source>
</evidence>
<dbReference type="Pfam" id="PF07686">
    <property type="entry name" value="V-set"/>
    <property type="match status" value="1"/>
</dbReference>
<evidence type="ECO:0000256" key="11">
    <source>
        <dbReference type="SAM" id="Phobius"/>
    </source>
</evidence>
<evidence type="ECO:0000256" key="7">
    <source>
        <dbReference type="ARBA" id="ARBA00023157"/>
    </source>
</evidence>
<accession>A0AAV6Q826</accession>
<keyword evidence="15" id="KW-1185">Reference proteome</keyword>
<comment type="caution">
    <text evidence="14">The sequence shown here is derived from an EMBL/GenBank/DDBJ whole genome shotgun (WGS) entry which is preliminary data.</text>
</comment>
<sequence length="227" mass="25258">MGPQMMLLLILSHICAGTFVVNVSQKHYNVREDDDITLEWRFTRESDGATLVICDVFGNRGDVKTLYYLHRGEEQPDSQDEQFSGRVRCDRNCLREGRVTLHLSRVTLNDSGTYACEVHVGRHADFARCEVNVSAATDRPKAQATTLRPRPDSEGRLGVYITLVAVVTLVIVASVGGALVCHCHRASWHKVRSASECEKSSFPEKRALSDSLVCNPLPLLPHSLNII</sequence>
<reference evidence="14 15" key="1">
    <citation type="journal article" date="2021" name="Sci. Rep.">
        <title>Chromosome anchoring in Senegalese sole (Solea senegalensis) reveals sex-associated markers and genome rearrangements in flatfish.</title>
        <authorList>
            <person name="Guerrero-Cozar I."/>
            <person name="Gomez-Garrido J."/>
            <person name="Berbel C."/>
            <person name="Martinez-Blanch J.F."/>
            <person name="Alioto T."/>
            <person name="Claros M.G."/>
            <person name="Gagnaire P.A."/>
            <person name="Manchado M."/>
        </authorList>
    </citation>
    <scope>NUCLEOTIDE SEQUENCE [LARGE SCALE GENOMIC DNA]</scope>
    <source>
        <strain evidence="14">Sse05_10M</strain>
    </source>
</reference>
<dbReference type="GO" id="GO:0042102">
    <property type="term" value="P:positive regulation of T cell proliferation"/>
    <property type="evidence" value="ECO:0007669"/>
    <property type="project" value="TreeGrafter"/>
</dbReference>
<dbReference type="GO" id="GO:0009897">
    <property type="term" value="C:external side of plasma membrane"/>
    <property type="evidence" value="ECO:0007669"/>
    <property type="project" value="TreeGrafter"/>
</dbReference>
<evidence type="ECO:0000256" key="5">
    <source>
        <dbReference type="ARBA" id="ARBA00022989"/>
    </source>
</evidence>
<evidence type="ECO:0000259" key="13">
    <source>
        <dbReference type="PROSITE" id="PS50835"/>
    </source>
</evidence>
<feature type="chain" id="PRO_5044715026" evidence="12">
    <location>
        <begin position="18"/>
        <end position="227"/>
    </location>
</feature>
<comment type="subcellular location">
    <subcellularLocation>
        <location evidence="1">Cell membrane</location>
        <topology evidence="1">Single-pass type I membrane protein</topology>
    </subcellularLocation>
</comment>
<keyword evidence="8" id="KW-0675">Receptor</keyword>
<dbReference type="GO" id="GO:0031295">
    <property type="term" value="P:T cell costimulation"/>
    <property type="evidence" value="ECO:0007669"/>
    <property type="project" value="TreeGrafter"/>
</dbReference>
<dbReference type="AlphaFoldDB" id="A0AAV6Q826"/>
<feature type="domain" description="Ig-like" evidence="13">
    <location>
        <begin position="3"/>
        <end position="134"/>
    </location>
</feature>
<organism evidence="14 15">
    <name type="scientific">Solea senegalensis</name>
    <name type="common">Senegalese sole</name>
    <dbReference type="NCBI Taxonomy" id="28829"/>
    <lineage>
        <taxon>Eukaryota</taxon>
        <taxon>Metazoa</taxon>
        <taxon>Chordata</taxon>
        <taxon>Craniata</taxon>
        <taxon>Vertebrata</taxon>
        <taxon>Euteleostomi</taxon>
        <taxon>Actinopterygii</taxon>
        <taxon>Neopterygii</taxon>
        <taxon>Teleostei</taxon>
        <taxon>Neoteleostei</taxon>
        <taxon>Acanthomorphata</taxon>
        <taxon>Carangaria</taxon>
        <taxon>Pleuronectiformes</taxon>
        <taxon>Pleuronectoidei</taxon>
        <taxon>Soleidae</taxon>
        <taxon>Solea</taxon>
    </lineage>
</organism>